<dbReference type="Proteomes" id="UP001152795">
    <property type="component" value="Unassembled WGS sequence"/>
</dbReference>
<feature type="non-terminal residue" evidence="1">
    <location>
        <position position="1"/>
    </location>
</feature>
<gene>
    <name evidence="1" type="ORF">PACLA_8A089447</name>
</gene>
<sequence length="195" mass="22824">YLFVPYVSDPALWKLAKHHRTVSCPNTPLSRHSSIEEQSEISTARHKDHQTHRRSWSTSSIKNISSGISRVSCNVIKNLYYWLSSLEWLFKRNKFSTENFLLISSFFVILLLISTYVLMDRIAKLEDRFHRTLPGSDQNLITDKQSEGLRFDETRFHQKTQRFNQALKDLILSVENVQSKLKLIKDELGEPTDVR</sequence>
<keyword evidence="2" id="KW-1185">Reference proteome</keyword>
<dbReference type="AlphaFoldDB" id="A0A6S7JHW2"/>
<dbReference type="OrthoDB" id="10611977at2759"/>
<protein>
    <submittedName>
        <fullName evidence="1">Uncharacterized protein</fullName>
    </submittedName>
</protein>
<organism evidence="1 2">
    <name type="scientific">Paramuricea clavata</name>
    <name type="common">Red gorgonian</name>
    <name type="synonym">Violescent sea-whip</name>
    <dbReference type="NCBI Taxonomy" id="317549"/>
    <lineage>
        <taxon>Eukaryota</taxon>
        <taxon>Metazoa</taxon>
        <taxon>Cnidaria</taxon>
        <taxon>Anthozoa</taxon>
        <taxon>Octocorallia</taxon>
        <taxon>Malacalcyonacea</taxon>
        <taxon>Plexauridae</taxon>
        <taxon>Paramuricea</taxon>
    </lineage>
</organism>
<accession>A0A6S7JHW2</accession>
<evidence type="ECO:0000313" key="2">
    <source>
        <dbReference type="Proteomes" id="UP001152795"/>
    </source>
</evidence>
<proteinExistence type="predicted"/>
<evidence type="ECO:0000313" key="1">
    <source>
        <dbReference type="EMBL" id="CAB4032075.1"/>
    </source>
</evidence>
<dbReference type="EMBL" id="CACRXK020018107">
    <property type="protein sequence ID" value="CAB4032075.1"/>
    <property type="molecule type" value="Genomic_DNA"/>
</dbReference>
<reference evidence="1" key="1">
    <citation type="submission" date="2020-04" db="EMBL/GenBank/DDBJ databases">
        <authorList>
            <person name="Alioto T."/>
            <person name="Alioto T."/>
            <person name="Gomez Garrido J."/>
        </authorList>
    </citation>
    <scope>NUCLEOTIDE SEQUENCE</scope>
    <source>
        <strain evidence="1">A484AB</strain>
    </source>
</reference>
<comment type="caution">
    <text evidence="1">The sequence shown here is derived from an EMBL/GenBank/DDBJ whole genome shotgun (WGS) entry which is preliminary data.</text>
</comment>
<name>A0A6S7JHW2_PARCT</name>